<proteinExistence type="predicted"/>
<evidence type="ECO:0000313" key="1">
    <source>
        <dbReference type="EMBL" id="KAL1247581.1"/>
    </source>
</evidence>
<protein>
    <submittedName>
        <fullName evidence="1">Uncharacterized protein</fullName>
    </submittedName>
</protein>
<gene>
    <name evidence="1" type="ORF">QQF64_022957</name>
</gene>
<dbReference type="Proteomes" id="UP001558613">
    <property type="component" value="Unassembled WGS sequence"/>
</dbReference>
<evidence type="ECO:0000313" key="2">
    <source>
        <dbReference type="Proteomes" id="UP001558613"/>
    </source>
</evidence>
<dbReference type="EMBL" id="JAYMGO010000025">
    <property type="protein sequence ID" value="KAL1247581.1"/>
    <property type="molecule type" value="Genomic_DNA"/>
</dbReference>
<accession>A0ABR3L3U1</accession>
<keyword evidence="2" id="KW-1185">Reference proteome</keyword>
<reference evidence="1 2" key="1">
    <citation type="submission" date="2023-09" db="EMBL/GenBank/DDBJ databases">
        <authorList>
            <person name="Wang M."/>
        </authorList>
    </citation>
    <scope>NUCLEOTIDE SEQUENCE [LARGE SCALE GENOMIC DNA]</scope>
    <source>
        <strain evidence="1">GT-2023</strain>
        <tissue evidence="1">Liver</tissue>
    </source>
</reference>
<sequence length="55" mass="5984">MLSAPRTEDRRSAYPSSCLCRAPNDTHMLVRAPSTQSPRGQANCCLSFARSAQAD</sequence>
<feature type="non-terminal residue" evidence="1">
    <location>
        <position position="55"/>
    </location>
</feature>
<name>A0ABR3L3U1_9TELE</name>
<comment type="caution">
    <text evidence="1">The sequence shown here is derived from an EMBL/GenBank/DDBJ whole genome shotgun (WGS) entry which is preliminary data.</text>
</comment>
<organism evidence="1 2">
    <name type="scientific">Cirrhinus molitorella</name>
    <name type="common">mud carp</name>
    <dbReference type="NCBI Taxonomy" id="172907"/>
    <lineage>
        <taxon>Eukaryota</taxon>
        <taxon>Metazoa</taxon>
        <taxon>Chordata</taxon>
        <taxon>Craniata</taxon>
        <taxon>Vertebrata</taxon>
        <taxon>Euteleostomi</taxon>
        <taxon>Actinopterygii</taxon>
        <taxon>Neopterygii</taxon>
        <taxon>Teleostei</taxon>
        <taxon>Ostariophysi</taxon>
        <taxon>Cypriniformes</taxon>
        <taxon>Cyprinidae</taxon>
        <taxon>Labeoninae</taxon>
        <taxon>Labeonini</taxon>
        <taxon>Cirrhinus</taxon>
    </lineage>
</organism>